<dbReference type="OrthoDB" id="5574209at2"/>
<dbReference type="Pfam" id="PF07811">
    <property type="entry name" value="TadE"/>
    <property type="match status" value="1"/>
</dbReference>
<evidence type="ECO:0000256" key="2">
    <source>
        <dbReference type="SAM" id="Phobius"/>
    </source>
</evidence>
<evidence type="ECO:0000256" key="1">
    <source>
        <dbReference type="SAM" id="MobiDB-lite"/>
    </source>
</evidence>
<organism evidence="4 5">
    <name type="scientific">Paraburkholderia acidicola</name>
    <dbReference type="NCBI Taxonomy" id="1912599"/>
    <lineage>
        <taxon>Bacteria</taxon>
        <taxon>Pseudomonadati</taxon>
        <taxon>Pseudomonadota</taxon>
        <taxon>Betaproteobacteria</taxon>
        <taxon>Burkholderiales</taxon>
        <taxon>Burkholderiaceae</taxon>
        <taxon>Paraburkholderia</taxon>
    </lineage>
</organism>
<feature type="region of interest" description="Disordered" evidence="1">
    <location>
        <begin position="1"/>
        <end position="20"/>
    </location>
</feature>
<gene>
    <name evidence="4" type="ORF">BWP39_08845</name>
</gene>
<evidence type="ECO:0000313" key="5">
    <source>
        <dbReference type="Proteomes" id="UP000218022"/>
    </source>
</evidence>
<dbReference type="InterPro" id="IPR012495">
    <property type="entry name" value="TadE-like_dom"/>
</dbReference>
<evidence type="ECO:0000259" key="3">
    <source>
        <dbReference type="Pfam" id="PF07811"/>
    </source>
</evidence>
<dbReference type="AlphaFoldDB" id="A0A2A4F2S2"/>
<proteinExistence type="predicted"/>
<protein>
    <submittedName>
        <fullName evidence="4">Pilus assembly protein TadE</fullName>
    </submittedName>
</protein>
<keyword evidence="2" id="KW-1133">Transmembrane helix</keyword>
<keyword evidence="2" id="KW-0812">Transmembrane</keyword>
<keyword evidence="2" id="KW-0472">Membrane</keyword>
<name>A0A2A4F2S2_9BURK</name>
<dbReference type="RefSeq" id="WP_096718995.1">
    <property type="nucleotide sequence ID" value="NZ_MTZV01000003.1"/>
</dbReference>
<feature type="domain" description="TadE-like" evidence="3">
    <location>
        <begin position="26"/>
        <end position="68"/>
    </location>
</feature>
<evidence type="ECO:0000313" key="4">
    <source>
        <dbReference type="EMBL" id="PCE26884.1"/>
    </source>
</evidence>
<dbReference type="EMBL" id="MTZV01000003">
    <property type="protein sequence ID" value="PCE26884.1"/>
    <property type="molecule type" value="Genomic_DNA"/>
</dbReference>
<reference evidence="4 5" key="1">
    <citation type="submission" date="2017-01" db="EMBL/GenBank/DDBJ databases">
        <title>Whole-Genome Shotgun Sequencing of Two beta-Proteobacterial Species in Search of the Bulgecin Biosynthetic Cluster.</title>
        <authorList>
            <person name="Horsman M.E."/>
            <person name="Marous D.R."/>
            <person name="Li R."/>
            <person name="Oliver R.A."/>
            <person name="Byun B."/>
            <person name="Emrich S.J."/>
            <person name="Boggess B."/>
            <person name="Townsend C.A."/>
            <person name="Mobashery S."/>
        </authorList>
    </citation>
    <scope>NUCLEOTIDE SEQUENCE [LARGE SCALE GENOMIC DNA]</scope>
    <source>
        <strain evidence="4 5">ATCC 31363</strain>
    </source>
</reference>
<sequence>MSLSVKQSTVRDVSRRGTVSRQPQRGATAVEFAVVFPLFFAIFYAIVTFSLIFVAQQNLTLASEEGARAALNYQAASSVTLAIAARVSAASTAAVSMAAPMISRGVSGTAVSAPCAASAASMQCITVTVNYDYANHPLVPNLPLLSGILPGQLSSSATVQLNPVSIL</sequence>
<dbReference type="Proteomes" id="UP000218022">
    <property type="component" value="Unassembled WGS sequence"/>
</dbReference>
<comment type="caution">
    <text evidence="4">The sequence shown here is derived from an EMBL/GenBank/DDBJ whole genome shotgun (WGS) entry which is preliminary data.</text>
</comment>
<accession>A0A2A4F2S2</accession>
<feature type="transmembrane region" description="Helical" evidence="2">
    <location>
        <begin position="32"/>
        <end position="54"/>
    </location>
</feature>